<dbReference type="EMBL" id="CP018139">
    <property type="protein sequence ID" value="APE31636.1"/>
    <property type="molecule type" value="Genomic_DNA"/>
</dbReference>
<dbReference type="RefSeq" id="WP_071944951.1">
    <property type="nucleotide sequence ID" value="NZ_CP018139.1"/>
</dbReference>
<evidence type="ECO:0000256" key="5">
    <source>
        <dbReference type="ARBA" id="ARBA00023002"/>
    </source>
</evidence>
<keyword evidence="5" id="KW-0560">Oxidoreductase</keyword>
<protein>
    <submittedName>
        <fullName evidence="6">Dehydrogenase</fullName>
    </submittedName>
</protein>
<evidence type="ECO:0000256" key="2">
    <source>
        <dbReference type="ARBA" id="ARBA00008072"/>
    </source>
</evidence>
<keyword evidence="7" id="KW-1185">Reference proteome</keyword>
<dbReference type="SUPFAM" id="SSF51735">
    <property type="entry name" value="NAD(P)-binding Rossmann-fold domains"/>
    <property type="match status" value="1"/>
</dbReference>
<dbReference type="Gene3D" id="3.40.50.720">
    <property type="entry name" value="NAD(P)-binding Rossmann-like Domain"/>
    <property type="match status" value="1"/>
</dbReference>
<evidence type="ECO:0000256" key="3">
    <source>
        <dbReference type="ARBA" id="ARBA00022723"/>
    </source>
</evidence>
<organism evidence="6 7">
    <name type="scientific">Halomonas aestuarii</name>
    <dbReference type="NCBI Taxonomy" id="1897729"/>
    <lineage>
        <taxon>Bacteria</taxon>
        <taxon>Pseudomonadati</taxon>
        <taxon>Pseudomonadota</taxon>
        <taxon>Gammaproteobacteria</taxon>
        <taxon>Oceanospirillales</taxon>
        <taxon>Halomonadaceae</taxon>
        <taxon>Halomonas</taxon>
    </lineage>
</organism>
<dbReference type="OrthoDB" id="9781588at2"/>
<dbReference type="CDD" id="cd08255">
    <property type="entry name" value="2-desacetyl-2-hydroxyethyl_bacteriochlorophyllide_like"/>
    <property type="match status" value="1"/>
</dbReference>
<name>A0A1J0VHX6_9GAMM</name>
<evidence type="ECO:0000313" key="7">
    <source>
        <dbReference type="Proteomes" id="UP000181985"/>
    </source>
</evidence>
<sequence length="328" mass="35082">MPHEIATAFWTLAPGQGALRQEPLARPGPGEVAVRTLYSGISRGTEALVFEGRVPESEWQRMRAPFQAGDFPGPVKYGYISVGVVEAGEPSLLGREVFCLYPHQDRYVVPADAVTPLPEGLPAARAVLSANMETAINAVWDAAPGVGDRIAVVGAGVVGALAAWMCAAMPGTRVELVDVMPGRSALAEALGLDFSLPDSARRENDLVIHASGQAEGLRLALSLSGSQAKVVEMSWFGSAEVVLPLGEAFHSRRLTLQASQVGHLPPERATRWDYRRRLALALDLLRDPRLDALISGESDFNELPALMPRLAAGGGDVLCHRLRYPNPS</sequence>
<dbReference type="GO" id="GO:0016491">
    <property type="term" value="F:oxidoreductase activity"/>
    <property type="evidence" value="ECO:0007669"/>
    <property type="project" value="UniProtKB-KW"/>
</dbReference>
<evidence type="ECO:0000256" key="4">
    <source>
        <dbReference type="ARBA" id="ARBA00022833"/>
    </source>
</evidence>
<dbReference type="Proteomes" id="UP000181985">
    <property type="component" value="Chromosome"/>
</dbReference>
<gene>
    <name evidence="6" type="ORF">BOX17_12140</name>
</gene>
<proteinExistence type="inferred from homology"/>
<comment type="cofactor">
    <cofactor evidence="1">
        <name>Zn(2+)</name>
        <dbReference type="ChEBI" id="CHEBI:29105"/>
    </cofactor>
</comment>
<dbReference type="SUPFAM" id="SSF50129">
    <property type="entry name" value="GroES-like"/>
    <property type="match status" value="1"/>
</dbReference>
<dbReference type="GO" id="GO:0046872">
    <property type="term" value="F:metal ion binding"/>
    <property type="evidence" value="ECO:0007669"/>
    <property type="project" value="UniProtKB-KW"/>
</dbReference>
<dbReference type="Gene3D" id="3.90.180.10">
    <property type="entry name" value="Medium-chain alcohol dehydrogenases, catalytic domain"/>
    <property type="match status" value="1"/>
</dbReference>
<evidence type="ECO:0000313" key="6">
    <source>
        <dbReference type="EMBL" id="APE31636.1"/>
    </source>
</evidence>
<dbReference type="PANTHER" id="PTHR43350:SF19">
    <property type="entry name" value="D-GULOSIDE 3-DEHYDROGENASE"/>
    <property type="match status" value="1"/>
</dbReference>
<dbReference type="InterPro" id="IPR036291">
    <property type="entry name" value="NAD(P)-bd_dom_sf"/>
</dbReference>
<reference evidence="7" key="1">
    <citation type="submission" date="2016-11" db="EMBL/GenBank/DDBJ databases">
        <title>Halolamina sediminis sp. nov., an extremely halophilic archaeon isolated from solar salt.</title>
        <authorList>
            <person name="Koh H.-W."/>
            <person name="Rani S."/>
            <person name="Park S.-J."/>
        </authorList>
    </citation>
    <scope>NUCLEOTIDE SEQUENCE [LARGE SCALE GENOMIC DNA]</scope>
    <source>
        <strain evidence="7">Hb3</strain>
    </source>
</reference>
<dbReference type="KEGG" id="hsi:BOX17_12140"/>
<dbReference type="InterPro" id="IPR011032">
    <property type="entry name" value="GroES-like_sf"/>
</dbReference>
<accession>A0A1J0VHX6</accession>
<dbReference type="PANTHER" id="PTHR43350">
    <property type="entry name" value="NAD-DEPENDENT ALCOHOL DEHYDROGENASE"/>
    <property type="match status" value="1"/>
</dbReference>
<keyword evidence="4" id="KW-0862">Zinc</keyword>
<comment type="similarity">
    <text evidence="2">Belongs to the zinc-containing alcohol dehydrogenase family.</text>
</comment>
<keyword evidence="3" id="KW-0479">Metal-binding</keyword>
<evidence type="ECO:0000256" key="1">
    <source>
        <dbReference type="ARBA" id="ARBA00001947"/>
    </source>
</evidence>
<dbReference type="AlphaFoldDB" id="A0A1J0VHX6"/>